<dbReference type="PROSITE" id="PS51450">
    <property type="entry name" value="LRR"/>
    <property type="match status" value="1"/>
</dbReference>
<dbReference type="OrthoDB" id="2021138at2759"/>
<dbReference type="SMART" id="SM00369">
    <property type="entry name" value="LRR_TYP"/>
    <property type="match status" value="2"/>
</dbReference>
<name>A0A3S0ZKF3_ELYCH</name>
<accession>A0A3S0ZKF3</accession>
<dbReference type="SUPFAM" id="SSF52075">
    <property type="entry name" value="Outer arm dynein light chain 1"/>
    <property type="match status" value="1"/>
</dbReference>
<dbReference type="InterPro" id="IPR055414">
    <property type="entry name" value="LRR_R13L4/SHOC2-like"/>
</dbReference>
<evidence type="ECO:0000256" key="2">
    <source>
        <dbReference type="ARBA" id="ARBA00022737"/>
    </source>
</evidence>
<dbReference type="STRING" id="188477.A0A3S0ZKF3"/>
<keyword evidence="5" id="KW-1185">Reference proteome</keyword>
<dbReference type="Proteomes" id="UP000271974">
    <property type="component" value="Unassembled WGS sequence"/>
</dbReference>
<proteinExistence type="predicted"/>
<dbReference type="InterPro" id="IPR032675">
    <property type="entry name" value="LRR_dom_sf"/>
</dbReference>
<sequence length="308" mass="34262">MAGIIQRIQKLWQRLLRKNDTADVNSDHHWSAQCEGQEKRKTAVKFGNNNLADVFRDVYTFAQYVNGETKENARKVTTLSVVQTGSCPSPEIPIAIGRFSELTCLQVSGCGLTALPWSLVYLKRLQSLDLSHNRLQSLPGTVCSLTRLASLNLENNRLLVLPSALTRLSLLERLLLTGNESLQSPDYATCQRGLKVILEVIAQRGQHVNAWAGCQLTGAQHQHDSTDFPSLFSLASNTITTSTLDFLSVPFVPPRLKTFLVERSKFEITVAKCQRCRGFFSNSAMLEAHICTGKTVPRIMPTTFPSRT</sequence>
<keyword evidence="1" id="KW-0433">Leucine-rich repeat</keyword>
<evidence type="ECO:0000313" key="5">
    <source>
        <dbReference type="Proteomes" id="UP000271974"/>
    </source>
</evidence>
<gene>
    <name evidence="4" type="ORF">EGW08_012442</name>
</gene>
<keyword evidence="2" id="KW-0677">Repeat</keyword>
<dbReference type="PRINTS" id="PR00019">
    <property type="entry name" value="LEURICHRPT"/>
</dbReference>
<dbReference type="PANTHER" id="PTHR48051:SF1">
    <property type="entry name" value="RAS SUPPRESSOR PROTEIN 1"/>
    <property type="match status" value="1"/>
</dbReference>
<protein>
    <recommendedName>
        <fullName evidence="3">Disease resistance R13L4/SHOC-2-like LRR domain-containing protein</fullName>
    </recommendedName>
</protein>
<dbReference type="Pfam" id="PF23598">
    <property type="entry name" value="LRR_14"/>
    <property type="match status" value="1"/>
</dbReference>
<dbReference type="InterPro" id="IPR050216">
    <property type="entry name" value="LRR_domain-containing"/>
</dbReference>
<dbReference type="Gene3D" id="3.80.10.10">
    <property type="entry name" value="Ribonuclease Inhibitor"/>
    <property type="match status" value="1"/>
</dbReference>
<dbReference type="EMBL" id="RQTK01000427">
    <property type="protein sequence ID" value="RUS79795.1"/>
    <property type="molecule type" value="Genomic_DNA"/>
</dbReference>
<reference evidence="4 5" key="1">
    <citation type="submission" date="2019-01" db="EMBL/GenBank/DDBJ databases">
        <title>A draft genome assembly of the solar-powered sea slug Elysia chlorotica.</title>
        <authorList>
            <person name="Cai H."/>
            <person name="Li Q."/>
            <person name="Fang X."/>
            <person name="Li J."/>
            <person name="Curtis N.E."/>
            <person name="Altenburger A."/>
            <person name="Shibata T."/>
            <person name="Feng M."/>
            <person name="Maeda T."/>
            <person name="Schwartz J.A."/>
            <person name="Shigenobu S."/>
            <person name="Lundholm N."/>
            <person name="Nishiyama T."/>
            <person name="Yang H."/>
            <person name="Hasebe M."/>
            <person name="Li S."/>
            <person name="Pierce S.K."/>
            <person name="Wang J."/>
        </authorList>
    </citation>
    <scope>NUCLEOTIDE SEQUENCE [LARGE SCALE GENOMIC DNA]</scope>
    <source>
        <strain evidence="4">EC2010</strain>
        <tissue evidence="4">Whole organism of an adult</tissue>
    </source>
</reference>
<evidence type="ECO:0000259" key="3">
    <source>
        <dbReference type="Pfam" id="PF23598"/>
    </source>
</evidence>
<dbReference type="InterPro" id="IPR001611">
    <property type="entry name" value="Leu-rich_rpt"/>
</dbReference>
<dbReference type="GO" id="GO:0005737">
    <property type="term" value="C:cytoplasm"/>
    <property type="evidence" value="ECO:0007669"/>
    <property type="project" value="TreeGrafter"/>
</dbReference>
<evidence type="ECO:0000256" key="1">
    <source>
        <dbReference type="ARBA" id="ARBA00022614"/>
    </source>
</evidence>
<dbReference type="PANTHER" id="PTHR48051">
    <property type="match status" value="1"/>
</dbReference>
<dbReference type="AlphaFoldDB" id="A0A3S0ZKF3"/>
<evidence type="ECO:0000313" key="4">
    <source>
        <dbReference type="EMBL" id="RUS79795.1"/>
    </source>
</evidence>
<feature type="domain" description="Disease resistance R13L4/SHOC-2-like LRR" evidence="3">
    <location>
        <begin position="95"/>
        <end position="179"/>
    </location>
</feature>
<dbReference type="InterPro" id="IPR003591">
    <property type="entry name" value="Leu-rich_rpt_typical-subtyp"/>
</dbReference>
<organism evidence="4 5">
    <name type="scientific">Elysia chlorotica</name>
    <name type="common">Eastern emerald elysia</name>
    <name type="synonym">Sea slug</name>
    <dbReference type="NCBI Taxonomy" id="188477"/>
    <lineage>
        <taxon>Eukaryota</taxon>
        <taxon>Metazoa</taxon>
        <taxon>Spiralia</taxon>
        <taxon>Lophotrochozoa</taxon>
        <taxon>Mollusca</taxon>
        <taxon>Gastropoda</taxon>
        <taxon>Heterobranchia</taxon>
        <taxon>Euthyneura</taxon>
        <taxon>Panpulmonata</taxon>
        <taxon>Sacoglossa</taxon>
        <taxon>Placobranchoidea</taxon>
        <taxon>Plakobranchidae</taxon>
        <taxon>Elysia</taxon>
    </lineage>
</organism>
<comment type="caution">
    <text evidence="4">The sequence shown here is derived from an EMBL/GenBank/DDBJ whole genome shotgun (WGS) entry which is preliminary data.</text>
</comment>